<evidence type="ECO:0000256" key="2">
    <source>
        <dbReference type="ARBA" id="ARBA00007779"/>
    </source>
</evidence>
<feature type="region of interest" description="Disordered" evidence="7">
    <location>
        <begin position="1011"/>
        <end position="1039"/>
    </location>
</feature>
<evidence type="ECO:0000256" key="4">
    <source>
        <dbReference type="ARBA" id="ARBA00022692"/>
    </source>
</evidence>
<organism evidence="12 13">
    <name type="scientific">Geranomyces variabilis</name>
    <dbReference type="NCBI Taxonomy" id="109894"/>
    <lineage>
        <taxon>Eukaryota</taxon>
        <taxon>Fungi</taxon>
        <taxon>Fungi incertae sedis</taxon>
        <taxon>Chytridiomycota</taxon>
        <taxon>Chytridiomycota incertae sedis</taxon>
        <taxon>Chytridiomycetes</taxon>
        <taxon>Spizellomycetales</taxon>
        <taxon>Powellomycetaceae</taxon>
        <taxon>Geranomyces</taxon>
    </lineage>
</organism>
<feature type="transmembrane region" description="Helical" evidence="8">
    <location>
        <begin position="31"/>
        <end position="52"/>
    </location>
</feature>
<feature type="transmembrane region" description="Helical" evidence="8">
    <location>
        <begin position="675"/>
        <end position="698"/>
    </location>
</feature>
<evidence type="ECO:0000259" key="9">
    <source>
        <dbReference type="Pfam" id="PF02714"/>
    </source>
</evidence>
<dbReference type="GO" id="GO:0005886">
    <property type="term" value="C:plasma membrane"/>
    <property type="evidence" value="ECO:0007669"/>
    <property type="project" value="TreeGrafter"/>
</dbReference>
<dbReference type="Pfam" id="PF13967">
    <property type="entry name" value="RSN1_TM"/>
    <property type="match status" value="1"/>
</dbReference>
<evidence type="ECO:0000256" key="3">
    <source>
        <dbReference type="ARBA" id="ARBA00022448"/>
    </source>
</evidence>
<evidence type="ECO:0000259" key="10">
    <source>
        <dbReference type="Pfam" id="PF13967"/>
    </source>
</evidence>
<comment type="similarity">
    <text evidence="2">Belongs to the CSC1 (TC 1.A.17) family.</text>
</comment>
<feature type="domain" description="CSC1/OSCA1-like N-terminal transmembrane" evidence="10">
    <location>
        <begin position="35"/>
        <end position="195"/>
    </location>
</feature>
<evidence type="ECO:0000256" key="5">
    <source>
        <dbReference type="ARBA" id="ARBA00022989"/>
    </source>
</evidence>
<evidence type="ECO:0000256" key="1">
    <source>
        <dbReference type="ARBA" id="ARBA00004141"/>
    </source>
</evidence>
<proteinExistence type="inferred from homology"/>
<dbReference type="GO" id="GO:0005227">
    <property type="term" value="F:calcium-activated cation channel activity"/>
    <property type="evidence" value="ECO:0007669"/>
    <property type="project" value="InterPro"/>
</dbReference>
<keyword evidence="5 8" id="KW-1133">Transmembrane helix</keyword>
<gene>
    <name evidence="12" type="ORF">HDU87_002624</name>
</gene>
<feature type="compositionally biased region" description="Acidic residues" evidence="7">
    <location>
        <begin position="961"/>
        <end position="987"/>
    </location>
</feature>
<feature type="compositionally biased region" description="Polar residues" evidence="7">
    <location>
        <begin position="822"/>
        <end position="844"/>
    </location>
</feature>
<feature type="domain" description="CSC1/OSCA1-like 7TM region" evidence="9">
    <location>
        <begin position="477"/>
        <end position="753"/>
    </location>
</feature>
<keyword evidence="3" id="KW-0813">Transport</keyword>
<evidence type="ECO:0000256" key="8">
    <source>
        <dbReference type="SAM" id="Phobius"/>
    </source>
</evidence>
<dbReference type="InterPro" id="IPR045122">
    <property type="entry name" value="Csc1-like"/>
</dbReference>
<comment type="caution">
    <text evidence="12">The sequence shown here is derived from an EMBL/GenBank/DDBJ whole genome shotgun (WGS) entry which is preliminary data.</text>
</comment>
<feature type="transmembrane region" description="Helical" evidence="8">
    <location>
        <begin position="175"/>
        <end position="194"/>
    </location>
</feature>
<comment type="subcellular location">
    <subcellularLocation>
        <location evidence="1">Membrane</location>
        <topology evidence="1">Multi-pass membrane protein</topology>
    </subcellularLocation>
</comment>
<dbReference type="Proteomes" id="UP001212152">
    <property type="component" value="Unassembled WGS sequence"/>
</dbReference>
<feature type="transmembrane region" description="Helical" evidence="8">
    <location>
        <begin position="478"/>
        <end position="504"/>
    </location>
</feature>
<reference evidence="12" key="1">
    <citation type="submission" date="2020-05" db="EMBL/GenBank/DDBJ databases">
        <title>Phylogenomic resolution of chytrid fungi.</title>
        <authorList>
            <person name="Stajich J.E."/>
            <person name="Amses K."/>
            <person name="Simmons R."/>
            <person name="Seto K."/>
            <person name="Myers J."/>
            <person name="Bonds A."/>
            <person name="Quandt C.A."/>
            <person name="Barry K."/>
            <person name="Liu P."/>
            <person name="Grigoriev I."/>
            <person name="Longcore J.E."/>
            <person name="James T.Y."/>
        </authorList>
    </citation>
    <scope>NUCLEOTIDE SEQUENCE</scope>
    <source>
        <strain evidence="12">JEL0379</strain>
    </source>
</reference>
<feature type="transmembrane region" description="Helical" evidence="8">
    <location>
        <begin position="734"/>
        <end position="755"/>
    </location>
</feature>
<evidence type="ECO:0000313" key="12">
    <source>
        <dbReference type="EMBL" id="KAJ3185058.1"/>
    </source>
</evidence>
<feature type="region of interest" description="Disordered" evidence="7">
    <location>
        <begin position="910"/>
        <end position="997"/>
    </location>
</feature>
<evidence type="ECO:0008006" key="14">
    <source>
        <dbReference type="Google" id="ProtNLM"/>
    </source>
</evidence>
<dbReference type="InterPro" id="IPR027815">
    <property type="entry name" value="CSC1/OSCA1-like_cyt"/>
</dbReference>
<dbReference type="EMBL" id="JADGJQ010000002">
    <property type="protein sequence ID" value="KAJ3185058.1"/>
    <property type="molecule type" value="Genomic_DNA"/>
</dbReference>
<dbReference type="AlphaFoldDB" id="A0AAD5XQU9"/>
<feature type="domain" description="CSC1/OSCA1-like cytosolic" evidence="11">
    <location>
        <begin position="233"/>
        <end position="465"/>
    </location>
</feature>
<feature type="transmembrane region" description="Helical" evidence="8">
    <location>
        <begin position="573"/>
        <end position="596"/>
    </location>
</feature>
<sequence>MASTNQTQHCDYALAQTGCTYYIADPSVSGAWLWFTIATAVTFVSLAVYEAIRKRPGLKRVLYTRTETNRRESPPLPTELFGWIKPVWYLPESYVAENVGLDAVMFLRFLKMCATLFAILSLFLIPILVPINYYADDHTADHPASDNGNSTGGVKFLQESLQSYSFSNIPPGSSFLWAHIVCAYAVSCLTYYFLFTSYRDYAHLATDYLQGRVVSSSSRRTPAWRKGETVQLRTLLVQNMPADLQNDAKLKAYFEALDIGSVEKVTVDRDPGNQVLRMTKQRRKTLKMLERAYIEWLVNIDREIAKRRSQGVRRWYTPGSLLRLQASPMNLQDMGIDELCLARLRPKRRARKRQKVLPASKFATYSLSLGKDEIDHYTQKLTDLTVKLKHLRKIGAEAAQLGGATTAQSMHREQAPTSPNAAAFVTFTHQRSAQLAAQVIIHASDQYLPMAVTLAPAVQDVLWENISLPAWRKVAQTWFITTLSLLLTFFWAIPTTAVAIATSIDRLEKVDAFRGTLEKLARIPRLYLLVKSVGPPIMINIINFFVPLIFEFLSKQQGLPSHSAVELATMSKYFSFLLFNVFFIFIVTQTLVPLFGEFLKNPITVVSMVFELAVQYLPAAATFFINYIILNLMLFPVELLRPGIMIIQSVGRWVCKTPREFNELSIFSSDLSYGWLYPIHVLIFVIVLCYSTIAPFILLPGTCYFAVGWLVYRNQLLFVYVKEWENYGEHWVMAFRRCTIGLGVYQLLLAGLFAAQDSPTTSALCAPLVGTTIAFSVYCRKVFGKRSKLIPLDRFVEQQSTEPDGTAAADLSAEDFTPAHLTPSSVNLSPSTPIMSPTADSSLESLAEGVPPSSTAPEWPALDIVTSADQFLAEKYPKEYMNPIFSKPLARPWLPVSLAAWWAMPRPAAARREGSSGTGGSVGSPRVQRSNPIELANTRFNVKMERTRSAGSGGAARDAADVEAQEEQGDVDCEAQHEGEEEEEQEEDHPVASYNGTFMDVEKVAAVSSPRITPAGSGASLGEMFPSASTDSMADLVRK</sequence>
<feature type="transmembrane region" description="Helical" evidence="8">
    <location>
        <begin position="761"/>
        <end position="779"/>
    </location>
</feature>
<protein>
    <recommendedName>
        <fullName evidence="14">DUF221-domain-containing protein</fullName>
    </recommendedName>
</protein>
<evidence type="ECO:0000256" key="6">
    <source>
        <dbReference type="ARBA" id="ARBA00023136"/>
    </source>
</evidence>
<dbReference type="Pfam" id="PF14703">
    <property type="entry name" value="PHM7_cyt"/>
    <property type="match status" value="1"/>
</dbReference>
<keyword evidence="13" id="KW-1185">Reference proteome</keyword>
<dbReference type="PANTHER" id="PTHR13018">
    <property type="entry name" value="PROBABLE MEMBRANE PROTEIN DUF221-RELATED"/>
    <property type="match status" value="1"/>
</dbReference>
<feature type="transmembrane region" description="Helical" evidence="8">
    <location>
        <begin position="533"/>
        <end position="553"/>
    </location>
</feature>
<dbReference type="PANTHER" id="PTHR13018:SF139">
    <property type="entry name" value="PHOSPHATE METABOLISM PROTEIN 7"/>
    <property type="match status" value="1"/>
</dbReference>
<dbReference type="InterPro" id="IPR032880">
    <property type="entry name" value="CSC1/OSCA1-like_N"/>
</dbReference>
<evidence type="ECO:0000313" key="13">
    <source>
        <dbReference type="Proteomes" id="UP001212152"/>
    </source>
</evidence>
<dbReference type="Pfam" id="PF02714">
    <property type="entry name" value="RSN1_7TM"/>
    <property type="match status" value="1"/>
</dbReference>
<evidence type="ECO:0000259" key="11">
    <source>
        <dbReference type="Pfam" id="PF14703"/>
    </source>
</evidence>
<feature type="region of interest" description="Disordered" evidence="7">
    <location>
        <begin position="822"/>
        <end position="854"/>
    </location>
</feature>
<feature type="transmembrane region" description="Helical" evidence="8">
    <location>
        <begin position="616"/>
        <end position="635"/>
    </location>
</feature>
<keyword evidence="4 8" id="KW-0812">Transmembrane</keyword>
<evidence type="ECO:0000256" key="7">
    <source>
        <dbReference type="SAM" id="MobiDB-lite"/>
    </source>
</evidence>
<name>A0AAD5XQU9_9FUNG</name>
<keyword evidence="6 8" id="KW-0472">Membrane</keyword>
<accession>A0AAD5XQU9</accession>
<feature type="transmembrane region" description="Helical" evidence="8">
    <location>
        <begin position="114"/>
        <end position="135"/>
    </location>
</feature>
<dbReference type="InterPro" id="IPR003864">
    <property type="entry name" value="CSC1/OSCA1-like_7TM"/>
</dbReference>